<comment type="caution">
    <text evidence="2">The sequence shown here is derived from an EMBL/GenBank/DDBJ whole genome shotgun (WGS) entry which is preliminary data.</text>
</comment>
<keyword evidence="3" id="KW-1185">Reference proteome</keyword>
<feature type="signal peptide" evidence="1">
    <location>
        <begin position="1"/>
        <end position="36"/>
    </location>
</feature>
<proteinExistence type="predicted"/>
<evidence type="ECO:0000256" key="1">
    <source>
        <dbReference type="SAM" id="SignalP"/>
    </source>
</evidence>
<sequence>MKFKIETKTLNHKRKMKNLFKFAFVALALTAFTACNEEATTEAEAVETEVVTEEEVAPVEEVAPATEEVVVDSTVVVEEAPATEVQ</sequence>
<evidence type="ECO:0000313" key="2">
    <source>
        <dbReference type="EMBL" id="MFD3002035.1"/>
    </source>
</evidence>
<organism evidence="2 3">
    <name type="scientific">Pontibacter toksunensis</name>
    <dbReference type="NCBI Taxonomy" id="1332631"/>
    <lineage>
        <taxon>Bacteria</taxon>
        <taxon>Pseudomonadati</taxon>
        <taxon>Bacteroidota</taxon>
        <taxon>Cytophagia</taxon>
        <taxon>Cytophagales</taxon>
        <taxon>Hymenobacteraceae</taxon>
        <taxon>Pontibacter</taxon>
    </lineage>
</organism>
<dbReference type="PROSITE" id="PS51257">
    <property type="entry name" value="PROKAR_LIPOPROTEIN"/>
    <property type="match status" value="1"/>
</dbReference>
<evidence type="ECO:0008006" key="4">
    <source>
        <dbReference type="Google" id="ProtNLM"/>
    </source>
</evidence>
<dbReference type="Proteomes" id="UP001597641">
    <property type="component" value="Unassembled WGS sequence"/>
</dbReference>
<protein>
    <recommendedName>
        <fullName evidence="4">Lipoprotein</fullName>
    </recommendedName>
</protein>
<accession>A0ABW6BXD0</accession>
<gene>
    <name evidence="2" type="ORF">ACFS7Z_16810</name>
</gene>
<feature type="chain" id="PRO_5045104924" description="Lipoprotein" evidence="1">
    <location>
        <begin position="37"/>
        <end position="86"/>
    </location>
</feature>
<name>A0ABW6BXD0_9BACT</name>
<reference evidence="3" key="1">
    <citation type="journal article" date="2019" name="Int. J. Syst. Evol. Microbiol.">
        <title>The Global Catalogue of Microorganisms (GCM) 10K type strain sequencing project: providing services to taxonomists for standard genome sequencing and annotation.</title>
        <authorList>
            <consortium name="The Broad Institute Genomics Platform"/>
            <consortium name="The Broad Institute Genome Sequencing Center for Infectious Disease"/>
            <person name="Wu L."/>
            <person name="Ma J."/>
        </authorList>
    </citation>
    <scope>NUCLEOTIDE SEQUENCE [LARGE SCALE GENOMIC DNA]</scope>
    <source>
        <strain evidence="3">KCTC 23984</strain>
    </source>
</reference>
<dbReference type="EMBL" id="JBHUOX010000013">
    <property type="protein sequence ID" value="MFD3002035.1"/>
    <property type="molecule type" value="Genomic_DNA"/>
</dbReference>
<keyword evidence="1" id="KW-0732">Signal</keyword>
<evidence type="ECO:0000313" key="3">
    <source>
        <dbReference type="Proteomes" id="UP001597641"/>
    </source>
</evidence>